<reference evidence="3" key="1">
    <citation type="submission" date="2011-07" db="EMBL/GenBank/DDBJ databases">
        <authorList>
            <consortium name="Caenorhabditis brenneri Sequencing and Analysis Consortium"/>
            <person name="Wilson R.K."/>
        </authorList>
    </citation>
    <scope>NUCLEOTIDE SEQUENCE [LARGE SCALE GENOMIC DNA]</scope>
    <source>
        <strain evidence="3">PB2801</strain>
    </source>
</reference>
<dbReference type="InParanoid" id="G0MG87"/>
<organism evidence="3">
    <name type="scientific">Caenorhabditis brenneri</name>
    <name type="common">Nematode worm</name>
    <dbReference type="NCBI Taxonomy" id="135651"/>
    <lineage>
        <taxon>Eukaryota</taxon>
        <taxon>Metazoa</taxon>
        <taxon>Ecdysozoa</taxon>
        <taxon>Nematoda</taxon>
        <taxon>Chromadorea</taxon>
        <taxon>Rhabditida</taxon>
        <taxon>Rhabditina</taxon>
        <taxon>Rhabditomorpha</taxon>
        <taxon>Rhabditoidea</taxon>
        <taxon>Rhabditidae</taxon>
        <taxon>Peloderinae</taxon>
        <taxon>Caenorhabditis</taxon>
    </lineage>
</organism>
<evidence type="ECO:0000313" key="2">
    <source>
        <dbReference type="EMBL" id="EGT56642.1"/>
    </source>
</evidence>
<dbReference type="OrthoDB" id="5911072at2759"/>
<name>G0MG87_CAEBE</name>
<keyword evidence="3" id="KW-1185">Reference proteome</keyword>
<dbReference type="Proteomes" id="UP000008068">
    <property type="component" value="Unassembled WGS sequence"/>
</dbReference>
<gene>
    <name evidence="2" type="ORF">CAEBREN_04108</name>
</gene>
<evidence type="ECO:0000259" key="1">
    <source>
        <dbReference type="Pfam" id="PF07735"/>
    </source>
</evidence>
<dbReference type="EMBL" id="GL379793">
    <property type="protein sequence ID" value="EGT56642.1"/>
    <property type="molecule type" value="Genomic_DNA"/>
</dbReference>
<feature type="domain" description="Sdz-33 F-box" evidence="1">
    <location>
        <begin position="195"/>
        <end position="260"/>
    </location>
</feature>
<dbReference type="Pfam" id="PF07735">
    <property type="entry name" value="FBA_2"/>
    <property type="match status" value="1"/>
</dbReference>
<dbReference type="InterPro" id="IPR053222">
    <property type="entry name" value="Zygotic_Embryogenesis-Asso"/>
</dbReference>
<protein>
    <recommendedName>
        <fullName evidence="1">Sdz-33 F-box domain-containing protein</fullName>
    </recommendedName>
</protein>
<dbReference type="PANTHER" id="PTHR22899">
    <property type="entry name" value="CYCLIN-RELATED F-BOX FAMILY"/>
    <property type="match status" value="1"/>
</dbReference>
<proteinExistence type="predicted"/>
<sequence length="329" mass="38673">MLNLKILTSRLLLSLLSRNTKDLVRSLQLKPSSPPVTIGTWGLLLDISCFQVFFDDITRLLIRCWDITISFYKEPQNNMETLEKPEKVWIKVKEGTGVNTRWTEREFPNHLEIREWYEHILYVVNPRQETEMTFAQGCERFDLVVIKTVFGKVDRLSFLFSEPHDYVREVLNTFLPNPKQLRLVQNPYPNGDARLQKLLIQNFDKLDLGDTTSELLNLNELSICNAHHIKFSVNQQFDNINHFLKLWIKGLNNRLRTLTIEQRTHFIPEKILDGIKIIREIPGEEIIVNQEIPAWQYAYRTRAVDIKRYDGTTGTVIMQPTRIFFLVSN</sequence>
<accession>G0MG87</accession>
<dbReference type="AlphaFoldDB" id="G0MG87"/>
<evidence type="ECO:0000313" key="3">
    <source>
        <dbReference type="Proteomes" id="UP000008068"/>
    </source>
</evidence>
<dbReference type="HOGENOM" id="CLU_028840_1_3_1"/>
<dbReference type="InterPro" id="IPR012885">
    <property type="entry name" value="F-box_Sdz-33"/>
</dbReference>